<dbReference type="InterPro" id="IPR009003">
    <property type="entry name" value="Peptidase_S1_PA"/>
</dbReference>
<evidence type="ECO:0000313" key="5">
    <source>
        <dbReference type="Proteomes" id="UP000248536"/>
    </source>
</evidence>
<protein>
    <submittedName>
        <fullName evidence="4">Protease Do-like 1, chloroplastic</fullName>
        <ecNumber evidence="4">3.4.21.-</ecNumber>
    </submittedName>
</protein>
<name>A0A2Z4LV10_9FLAO</name>
<reference evidence="4 5" key="1">
    <citation type="submission" date="2018-06" db="EMBL/GenBank/DDBJ databases">
        <title>Spongiibacterium sp. HME9304 Genome sequencing and assembly.</title>
        <authorList>
            <person name="Kang H."/>
            <person name="Kim H."/>
            <person name="Joh K."/>
        </authorList>
    </citation>
    <scope>NUCLEOTIDE SEQUENCE [LARGE SCALE GENOMIC DNA]</scope>
    <source>
        <strain evidence="4 5">HME9304</strain>
    </source>
</reference>
<dbReference type="RefSeq" id="WP_112378966.1">
    <property type="nucleotide sequence ID" value="NZ_CP030104.1"/>
</dbReference>
<dbReference type="EMBL" id="CP030104">
    <property type="protein sequence ID" value="AWX45592.1"/>
    <property type="molecule type" value="Genomic_DNA"/>
</dbReference>
<comment type="similarity">
    <text evidence="1">Belongs to the peptidase S1C family.</text>
</comment>
<evidence type="ECO:0000256" key="1">
    <source>
        <dbReference type="ARBA" id="ARBA00010541"/>
    </source>
</evidence>
<dbReference type="KEGG" id="spon:HME9304_02619"/>
<gene>
    <name evidence="4" type="primary">pepD</name>
    <name evidence="4" type="ORF">HME9304_02619</name>
</gene>
<dbReference type="GO" id="GO:0004252">
    <property type="term" value="F:serine-type endopeptidase activity"/>
    <property type="evidence" value="ECO:0007669"/>
    <property type="project" value="InterPro"/>
</dbReference>
<dbReference type="PANTHER" id="PTHR43343">
    <property type="entry name" value="PEPTIDASE S12"/>
    <property type="match status" value="1"/>
</dbReference>
<sequence length="358" mass="40181">MENIRKSVFKIVTASGTGTGFTVSGHNQVITNYHVVKGEKVVAVEDYKKDRFVANVVMVNPEVDLAFLKIEGFENKETDISLQEEIIVANTQKVFINGYPFGMPYTITEGIVSSSSQPMGNRNYIQTDAAVNPGNSGGPMLNEAGVLIGVTTSKFNNADNVGFGIKHLDLIKEIEDFSSVENPVYSVKCNSCDSYTETESEFCNNCGNNMDISIWEEFEKSHFAQFVENALTELGINPVLGRAGRDYWEFHQGSALIRIFVFKRDYLVATSPLNNLPKKNIQELMTYLLEKNVEPYYLGIHENKIYISYRAHLSDIFTDHVDTVKENLKNLALKADDLDNFFADNYGCEMAIEAKEDM</sequence>
<keyword evidence="2 4" id="KW-0645">Protease</keyword>
<dbReference type="SUPFAM" id="SSF50494">
    <property type="entry name" value="Trypsin-like serine proteases"/>
    <property type="match status" value="1"/>
</dbReference>
<dbReference type="EC" id="3.4.21.-" evidence="4"/>
<organism evidence="4 5">
    <name type="scientific">Flagellimonas maritima</name>
    <dbReference type="NCBI Taxonomy" id="1383885"/>
    <lineage>
        <taxon>Bacteria</taxon>
        <taxon>Pseudomonadati</taxon>
        <taxon>Bacteroidota</taxon>
        <taxon>Flavobacteriia</taxon>
        <taxon>Flavobacteriales</taxon>
        <taxon>Flavobacteriaceae</taxon>
        <taxon>Flagellimonas</taxon>
    </lineage>
</organism>
<dbReference type="Gene3D" id="2.40.10.10">
    <property type="entry name" value="Trypsin-like serine proteases"/>
    <property type="match status" value="2"/>
</dbReference>
<proteinExistence type="inferred from homology"/>
<evidence type="ECO:0000256" key="2">
    <source>
        <dbReference type="ARBA" id="ARBA00022670"/>
    </source>
</evidence>
<dbReference type="Gene3D" id="3.30.1460.10">
    <property type="match status" value="1"/>
</dbReference>
<keyword evidence="3 4" id="KW-0378">Hydrolase</keyword>
<dbReference type="InterPro" id="IPR001940">
    <property type="entry name" value="Peptidase_S1C"/>
</dbReference>
<dbReference type="AlphaFoldDB" id="A0A2Z4LV10"/>
<dbReference type="OrthoDB" id="9766361at2"/>
<dbReference type="CDD" id="cd17036">
    <property type="entry name" value="T3SC_YbjN-like_1"/>
    <property type="match status" value="1"/>
</dbReference>
<evidence type="ECO:0000313" key="4">
    <source>
        <dbReference type="EMBL" id="AWX45592.1"/>
    </source>
</evidence>
<accession>A0A2Z4LV10</accession>
<dbReference type="InterPro" id="IPR051201">
    <property type="entry name" value="Chloro_Bact_Ser_Proteases"/>
</dbReference>
<dbReference type="SUPFAM" id="SSF69635">
    <property type="entry name" value="Type III secretory system chaperone-like"/>
    <property type="match status" value="1"/>
</dbReference>
<evidence type="ECO:0000256" key="3">
    <source>
        <dbReference type="ARBA" id="ARBA00022801"/>
    </source>
</evidence>
<keyword evidence="5" id="KW-1185">Reference proteome</keyword>
<dbReference type="Proteomes" id="UP000248536">
    <property type="component" value="Chromosome"/>
</dbReference>
<dbReference type="InterPro" id="IPR043504">
    <property type="entry name" value="Peptidase_S1_PA_chymotrypsin"/>
</dbReference>
<dbReference type="GO" id="GO:0006508">
    <property type="term" value="P:proteolysis"/>
    <property type="evidence" value="ECO:0007669"/>
    <property type="project" value="UniProtKB-KW"/>
</dbReference>
<dbReference type="Pfam" id="PF13365">
    <property type="entry name" value="Trypsin_2"/>
    <property type="match status" value="1"/>
</dbReference>
<dbReference type="PRINTS" id="PR00834">
    <property type="entry name" value="PROTEASES2C"/>
</dbReference>
<dbReference type="PANTHER" id="PTHR43343:SF3">
    <property type="entry name" value="PROTEASE DO-LIKE 8, CHLOROPLASTIC"/>
    <property type="match status" value="1"/>
</dbReference>